<keyword evidence="1" id="KW-0378">Hydrolase</keyword>
<dbReference type="AlphaFoldDB" id="A0A7J3M306"/>
<keyword evidence="1" id="KW-0645">Protease</keyword>
<evidence type="ECO:0000313" key="1">
    <source>
        <dbReference type="EMBL" id="HGT82644.1"/>
    </source>
</evidence>
<sequence>MKFFPLVEFPCLGIKVENAFTGKRYPESGEVVAIIDTGYEGFLMLPEDIFTQLEFSKLSMSERTLLMPDGRILKTKGTYGFVIVNDYRVDGFIETSEIGEVILGLEFLSNFRITFDFCLKRLEIDTC</sequence>
<gene>
    <name evidence="1" type="ORF">ENT52_02840</name>
</gene>
<accession>A0A7J3M306</accession>
<organism evidence="1">
    <name type="scientific">Archaeoglobus fulgidus</name>
    <dbReference type="NCBI Taxonomy" id="2234"/>
    <lineage>
        <taxon>Archaea</taxon>
        <taxon>Methanobacteriati</taxon>
        <taxon>Methanobacteriota</taxon>
        <taxon>Archaeoglobi</taxon>
        <taxon>Archaeoglobales</taxon>
        <taxon>Archaeoglobaceae</taxon>
        <taxon>Archaeoglobus</taxon>
    </lineage>
</organism>
<dbReference type="InterPro" id="IPR022274">
    <property type="entry name" value="Peptidase_asp_AF0612"/>
</dbReference>
<dbReference type="GO" id="GO:0006508">
    <property type="term" value="P:proteolysis"/>
    <property type="evidence" value="ECO:0007669"/>
    <property type="project" value="UniProtKB-KW"/>
</dbReference>
<dbReference type="NCBIfam" id="TIGR03698">
    <property type="entry name" value="clan_AA_DTGF"/>
    <property type="match status" value="1"/>
</dbReference>
<dbReference type="GO" id="GO:0008233">
    <property type="term" value="F:peptidase activity"/>
    <property type="evidence" value="ECO:0007669"/>
    <property type="project" value="UniProtKB-KW"/>
</dbReference>
<dbReference type="EMBL" id="DSYZ01000066">
    <property type="protein sequence ID" value="HGT82644.1"/>
    <property type="molecule type" value="Genomic_DNA"/>
</dbReference>
<name>A0A7J3M306_ARCFL</name>
<dbReference type="EC" id="3.4.23.-" evidence="1"/>
<comment type="caution">
    <text evidence="1">The sequence shown here is derived from an EMBL/GenBank/DDBJ whole genome shotgun (WGS) entry which is preliminary data.</text>
</comment>
<reference evidence="1" key="1">
    <citation type="journal article" date="2020" name="mSystems">
        <title>Genome- and Community-Level Interaction Insights into Carbon Utilization and Element Cycling Functions of Hydrothermarchaeota in Hydrothermal Sediment.</title>
        <authorList>
            <person name="Zhou Z."/>
            <person name="Liu Y."/>
            <person name="Xu W."/>
            <person name="Pan J."/>
            <person name="Luo Z.H."/>
            <person name="Li M."/>
        </authorList>
    </citation>
    <scope>NUCLEOTIDE SEQUENCE [LARGE SCALE GENOMIC DNA]</scope>
    <source>
        <strain evidence="1">SpSt-587</strain>
    </source>
</reference>
<protein>
    <submittedName>
        <fullName evidence="1">Clan AA aspartic protease</fullName>
        <ecNumber evidence="1">3.4.23.-</ecNumber>
    </submittedName>
</protein>
<proteinExistence type="predicted"/>